<evidence type="ECO:0000256" key="2">
    <source>
        <dbReference type="ARBA" id="ARBA00023012"/>
    </source>
</evidence>
<dbReference type="GO" id="GO:0000160">
    <property type="term" value="P:phosphorelay signal transduction system"/>
    <property type="evidence" value="ECO:0007669"/>
    <property type="project" value="UniProtKB-KW"/>
</dbReference>
<keyword evidence="1 3" id="KW-0597">Phosphoprotein</keyword>
<dbReference type="PANTHER" id="PTHR44591:SF14">
    <property type="entry name" value="PROTEIN PILG"/>
    <property type="match status" value="1"/>
</dbReference>
<dbReference type="EMBL" id="MEVN01000044">
    <property type="protein sequence ID" value="OGC56220.1"/>
    <property type="molecule type" value="Genomic_DNA"/>
</dbReference>
<comment type="caution">
    <text evidence="5">The sequence shown here is derived from an EMBL/GenBank/DDBJ whole genome shotgun (WGS) entry which is preliminary data.</text>
</comment>
<evidence type="ECO:0000256" key="3">
    <source>
        <dbReference type="PROSITE-ProRule" id="PRU00169"/>
    </source>
</evidence>
<dbReference type="InterPro" id="IPR011006">
    <property type="entry name" value="CheY-like_superfamily"/>
</dbReference>
<dbReference type="STRING" id="1802630.A3H26_02830"/>
<protein>
    <recommendedName>
        <fullName evidence="4">Response regulatory domain-containing protein</fullName>
    </recommendedName>
</protein>
<dbReference type="SUPFAM" id="SSF52172">
    <property type="entry name" value="CheY-like"/>
    <property type="match status" value="1"/>
</dbReference>
<evidence type="ECO:0000256" key="1">
    <source>
        <dbReference type="ARBA" id="ARBA00022553"/>
    </source>
</evidence>
<evidence type="ECO:0000259" key="4">
    <source>
        <dbReference type="PROSITE" id="PS50110"/>
    </source>
</evidence>
<reference evidence="5 6" key="1">
    <citation type="journal article" date="2016" name="Nat. Commun.">
        <title>Thousands of microbial genomes shed light on interconnected biogeochemical processes in an aquifer system.</title>
        <authorList>
            <person name="Anantharaman K."/>
            <person name="Brown C.T."/>
            <person name="Hug L.A."/>
            <person name="Sharon I."/>
            <person name="Castelle C.J."/>
            <person name="Probst A.J."/>
            <person name="Thomas B.C."/>
            <person name="Singh A."/>
            <person name="Wilkins M.J."/>
            <person name="Karaoz U."/>
            <person name="Brodie E.L."/>
            <person name="Williams K.H."/>
            <person name="Hubbard S.S."/>
            <person name="Banfield J.F."/>
        </authorList>
    </citation>
    <scope>NUCLEOTIDE SEQUENCE [LARGE SCALE GENOMIC DNA]</scope>
</reference>
<keyword evidence="2" id="KW-0902">Two-component regulatory system</keyword>
<proteinExistence type="predicted"/>
<dbReference type="Gene3D" id="3.40.50.2300">
    <property type="match status" value="1"/>
</dbReference>
<organism evidence="5 6">
    <name type="scientific">candidate division WWE3 bacterium RIFCSPLOWO2_12_FULL_36_10</name>
    <dbReference type="NCBI Taxonomy" id="1802630"/>
    <lineage>
        <taxon>Bacteria</taxon>
        <taxon>Katanobacteria</taxon>
    </lineage>
</organism>
<accession>A0A1F4VGX9</accession>
<evidence type="ECO:0000313" key="6">
    <source>
        <dbReference type="Proteomes" id="UP000177763"/>
    </source>
</evidence>
<dbReference type="Pfam" id="PF00072">
    <property type="entry name" value="Response_reg"/>
    <property type="match status" value="1"/>
</dbReference>
<dbReference type="SMART" id="SM00448">
    <property type="entry name" value="REC"/>
    <property type="match status" value="1"/>
</dbReference>
<feature type="domain" description="Response regulatory" evidence="4">
    <location>
        <begin position="7"/>
        <end position="123"/>
    </location>
</feature>
<dbReference type="AlphaFoldDB" id="A0A1F4VGX9"/>
<dbReference type="CDD" id="cd17574">
    <property type="entry name" value="REC_OmpR"/>
    <property type="match status" value="1"/>
</dbReference>
<dbReference type="PANTHER" id="PTHR44591">
    <property type="entry name" value="STRESS RESPONSE REGULATOR PROTEIN 1"/>
    <property type="match status" value="1"/>
</dbReference>
<dbReference type="PROSITE" id="PS50110">
    <property type="entry name" value="RESPONSE_REGULATORY"/>
    <property type="match status" value="1"/>
</dbReference>
<name>A0A1F4VGX9_UNCKA</name>
<dbReference type="Proteomes" id="UP000177763">
    <property type="component" value="Unassembled WGS sequence"/>
</dbReference>
<sequence>MAENGKTILLIEDEEVIRELYAEVLRDAGYKVIEARDGDAGLKRALGDEWDIMLLDIMLPGSDGLQILKYIKENERLKVKPVILLTNLGNETIIKEAFTKGADAYLIKSEITPDKIVTEVGNYLK</sequence>
<evidence type="ECO:0000313" key="5">
    <source>
        <dbReference type="EMBL" id="OGC56220.1"/>
    </source>
</evidence>
<feature type="modified residue" description="4-aspartylphosphate" evidence="3">
    <location>
        <position position="56"/>
    </location>
</feature>
<dbReference type="InterPro" id="IPR050595">
    <property type="entry name" value="Bact_response_regulator"/>
</dbReference>
<dbReference type="InterPro" id="IPR001789">
    <property type="entry name" value="Sig_transdc_resp-reg_receiver"/>
</dbReference>
<gene>
    <name evidence="5" type="ORF">A3H26_02830</name>
</gene>